<dbReference type="AlphaFoldDB" id="A0AAU7ZYR3"/>
<feature type="domain" description="Type I restriction enzyme R protein N-terminal" evidence="1">
    <location>
        <begin position="30"/>
        <end position="119"/>
    </location>
</feature>
<dbReference type="Pfam" id="PF13588">
    <property type="entry name" value="HSDR_N_2"/>
    <property type="match status" value="1"/>
</dbReference>
<accession>A0AAU7ZYR3</accession>
<sequence>MILLYKNNLKIFNNKYIYCFIRKKKIILTPEEFIRQNILYYIIYKKKFNINNILVEKKFFNFKIDILLKKKKKNFILIECKSFKKNINIKILNKILIYKKYIKPKYTFFYNGKLINIKKNKIKKYNDLFI</sequence>
<dbReference type="EMBL" id="CP158689">
    <property type="protein sequence ID" value="XCC45285.1"/>
    <property type="molecule type" value="Genomic_DNA"/>
</dbReference>
<evidence type="ECO:0000259" key="1">
    <source>
        <dbReference type="Pfam" id="PF13588"/>
    </source>
</evidence>
<organism evidence="2">
    <name type="scientific">Candidatus Shikimatogenerans sp. Ttur</name>
    <dbReference type="NCBI Taxonomy" id="3158569"/>
    <lineage>
        <taxon>Bacteria</taxon>
        <taxon>Pseudomonadati</taxon>
        <taxon>Bacteroidota</taxon>
        <taxon>Flavobacteriia</taxon>
        <taxon>Flavobacteriales</taxon>
        <taxon>Candidatus Shikimatogenerans</taxon>
    </lineage>
</organism>
<protein>
    <submittedName>
        <fullName evidence="2">Type I restriction enzyme HsdR N-terminal domain-containing protein</fullName>
    </submittedName>
</protein>
<dbReference type="InterPro" id="IPR029464">
    <property type="entry name" value="HSDR_N"/>
</dbReference>
<proteinExistence type="predicted"/>
<name>A0AAU7ZYR3_9FLAO</name>
<evidence type="ECO:0000313" key="2">
    <source>
        <dbReference type="EMBL" id="XCC45285.1"/>
    </source>
</evidence>
<gene>
    <name evidence="2" type="ORF">ABUS76_00770</name>
</gene>
<reference evidence="2" key="1">
    <citation type="submission" date="2024-06" db="EMBL/GenBank/DDBJ databases">
        <title>Diversity, functionality, and evolutionary history of bacterial symbionts in false click beetles (Coleoptera, Throscidae).</title>
        <authorList>
            <person name="Wierz J.C."/>
            <person name="Malm H."/>
            <person name="Kaltenpoth M."/>
            <person name="Engl T."/>
        </authorList>
    </citation>
    <scope>NUCLEOTIDE SEQUENCE</scope>
    <source>
        <strain evidence="2">Ttur</strain>
    </source>
</reference>